<evidence type="ECO:0008006" key="2">
    <source>
        <dbReference type="Google" id="ProtNLM"/>
    </source>
</evidence>
<dbReference type="InterPro" id="IPR015421">
    <property type="entry name" value="PyrdxlP-dep_Trfase_major"/>
</dbReference>
<name>A0A0F8WRG2_9ZZZZ</name>
<dbReference type="Pfam" id="PF01041">
    <property type="entry name" value="DegT_DnrJ_EryC1"/>
    <property type="match status" value="1"/>
</dbReference>
<dbReference type="AlphaFoldDB" id="A0A0F8WRG2"/>
<dbReference type="PIRSF" id="PIRSF000390">
    <property type="entry name" value="PLP_StrS"/>
    <property type="match status" value="1"/>
</dbReference>
<proteinExistence type="predicted"/>
<dbReference type="PANTHER" id="PTHR30244:SF34">
    <property type="entry name" value="DTDP-4-AMINO-4,6-DIDEOXYGALACTOSE TRANSAMINASE"/>
    <property type="match status" value="1"/>
</dbReference>
<sequence length="319" mass="36791">MRKLSEDTIGKSDIDRLITWLGTYPQLTQGKVTREFEQMWADWLGTKYVVFVNSGSSANLLMIYSLMQLGYIERGDQVVVPALSWSTDLSPVIQLGLEPLLCDCNLDNLAVDTSDVERLFDTYHPKVLILVSVLGLVPDMQEIISLCKRYNVVLIEDVCESIGSEYNNKKLGTFGLMSSFSTFFGHHISTIEGGIICTNNKKIYDMLKALRSHGWSRDLNNQEQKRLKSKWGVSNFNDLYTFYYPGFNLRSTDLQAFIGLGQLDKINDIINKREHNYNLYNKHIHNDYWKPSVYDNRYVSNFAYPIIHPKKKEIVDELR</sequence>
<evidence type="ECO:0000313" key="1">
    <source>
        <dbReference type="EMBL" id="KKK50910.1"/>
    </source>
</evidence>
<dbReference type="EMBL" id="LAZR01067781">
    <property type="protein sequence ID" value="KKK50910.1"/>
    <property type="molecule type" value="Genomic_DNA"/>
</dbReference>
<dbReference type="InterPro" id="IPR000653">
    <property type="entry name" value="DegT/StrS_aminotransferase"/>
</dbReference>
<protein>
    <recommendedName>
        <fullName evidence="2">DegT/DnrJ/EryC1/StrS aminotransferase</fullName>
    </recommendedName>
</protein>
<organism evidence="1">
    <name type="scientific">marine sediment metagenome</name>
    <dbReference type="NCBI Taxonomy" id="412755"/>
    <lineage>
        <taxon>unclassified sequences</taxon>
        <taxon>metagenomes</taxon>
        <taxon>ecological metagenomes</taxon>
    </lineage>
</organism>
<dbReference type="GO" id="GO:0008483">
    <property type="term" value="F:transaminase activity"/>
    <property type="evidence" value="ECO:0007669"/>
    <property type="project" value="TreeGrafter"/>
</dbReference>
<accession>A0A0F8WRG2</accession>
<dbReference type="Gene3D" id="3.40.640.10">
    <property type="entry name" value="Type I PLP-dependent aspartate aminotransferase-like (Major domain)"/>
    <property type="match status" value="1"/>
</dbReference>
<dbReference type="GO" id="GO:0000271">
    <property type="term" value="P:polysaccharide biosynthetic process"/>
    <property type="evidence" value="ECO:0007669"/>
    <property type="project" value="TreeGrafter"/>
</dbReference>
<feature type="non-terminal residue" evidence="1">
    <location>
        <position position="319"/>
    </location>
</feature>
<dbReference type="GO" id="GO:0030170">
    <property type="term" value="F:pyridoxal phosphate binding"/>
    <property type="evidence" value="ECO:0007669"/>
    <property type="project" value="TreeGrafter"/>
</dbReference>
<gene>
    <name evidence="1" type="ORF">LCGC14_3120300</name>
</gene>
<dbReference type="InterPro" id="IPR015424">
    <property type="entry name" value="PyrdxlP-dep_Trfase"/>
</dbReference>
<comment type="caution">
    <text evidence="1">The sequence shown here is derived from an EMBL/GenBank/DDBJ whole genome shotgun (WGS) entry which is preliminary data.</text>
</comment>
<dbReference type="SUPFAM" id="SSF53383">
    <property type="entry name" value="PLP-dependent transferases"/>
    <property type="match status" value="1"/>
</dbReference>
<dbReference type="PANTHER" id="PTHR30244">
    <property type="entry name" value="TRANSAMINASE"/>
    <property type="match status" value="1"/>
</dbReference>
<reference evidence="1" key="1">
    <citation type="journal article" date="2015" name="Nature">
        <title>Complex archaea that bridge the gap between prokaryotes and eukaryotes.</title>
        <authorList>
            <person name="Spang A."/>
            <person name="Saw J.H."/>
            <person name="Jorgensen S.L."/>
            <person name="Zaremba-Niedzwiedzka K."/>
            <person name="Martijn J."/>
            <person name="Lind A.E."/>
            <person name="van Eijk R."/>
            <person name="Schleper C."/>
            <person name="Guy L."/>
            <person name="Ettema T.J."/>
        </authorList>
    </citation>
    <scope>NUCLEOTIDE SEQUENCE</scope>
</reference>